<proteinExistence type="predicted"/>
<organism evidence="1 2">
    <name type="scientific">Nemania bipapillata</name>
    <dbReference type="NCBI Taxonomy" id="110536"/>
    <lineage>
        <taxon>Eukaryota</taxon>
        <taxon>Fungi</taxon>
        <taxon>Dikarya</taxon>
        <taxon>Ascomycota</taxon>
        <taxon>Pezizomycotina</taxon>
        <taxon>Sordariomycetes</taxon>
        <taxon>Xylariomycetidae</taxon>
        <taxon>Xylariales</taxon>
        <taxon>Xylariaceae</taxon>
        <taxon>Nemania</taxon>
    </lineage>
</organism>
<dbReference type="EMBL" id="JAPESX010001593">
    <property type="protein sequence ID" value="KAJ8112891.1"/>
    <property type="molecule type" value="Genomic_DNA"/>
</dbReference>
<sequence>MSSRSPIGRPVIGHPRRSRTIGSSENQVVHETTSGHHNRQNSSSSKRDVGSIPKVPSIPNRFLPRKEDDEFSPTHEVIEIPEDEEDVDLRLIPAPHTRYLPNCSFGKPKEMQALSNAMMQAYLSMRGNCLGGQDGIDPLFEWIQKREELAEAYNAKAHSERDVSKMLWLMDKALASSTAPSDSPRDSVFEMYRPDFEHIKPPQDMDMSANEFDACCADFEWEDGSDDDEADEPSGRISPCTFLEWSKDCVRWNADDTAMKKNSSRT</sequence>
<comment type="caution">
    <text evidence="1">The sequence shown here is derived from an EMBL/GenBank/DDBJ whole genome shotgun (WGS) entry which is preliminary data.</text>
</comment>
<protein>
    <submittedName>
        <fullName evidence="1">Uncharacterized protein</fullName>
    </submittedName>
</protein>
<name>A0ACC2ICG4_9PEZI</name>
<reference evidence="1" key="1">
    <citation type="submission" date="2022-11" db="EMBL/GenBank/DDBJ databases">
        <title>Genome Sequence of Nemania bipapillata.</title>
        <authorList>
            <person name="Buettner E."/>
        </authorList>
    </citation>
    <scope>NUCLEOTIDE SEQUENCE</scope>
    <source>
        <strain evidence="1">CP14</strain>
    </source>
</reference>
<evidence type="ECO:0000313" key="2">
    <source>
        <dbReference type="Proteomes" id="UP001153334"/>
    </source>
</evidence>
<keyword evidence="2" id="KW-1185">Reference proteome</keyword>
<accession>A0ACC2ICG4</accession>
<dbReference type="Proteomes" id="UP001153334">
    <property type="component" value="Unassembled WGS sequence"/>
</dbReference>
<evidence type="ECO:0000313" key="1">
    <source>
        <dbReference type="EMBL" id="KAJ8112891.1"/>
    </source>
</evidence>
<gene>
    <name evidence="1" type="ORF">ONZ43_g5284</name>
</gene>